<organism evidence="3 4">
    <name type="scientific">Plasmodiophora brassicae</name>
    <name type="common">Clubroot disease agent</name>
    <dbReference type="NCBI Taxonomy" id="37360"/>
    <lineage>
        <taxon>Eukaryota</taxon>
        <taxon>Sar</taxon>
        <taxon>Rhizaria</taxon>
        <taxon>Endomyxa</taxon>
        <taxon>Phytomyxea</taxon>
        <taxon>Plasmodiophorida</taxon>
        <taxon>Plasmodiophoridae</taxon>
        <taxon>Plasmodiophora</taxon>
    </lineage>
</organism>
<feature type="region of interest" description="Disordered" evidence="1">
    <location>
        <begin position="230"/>
        <end position="271"/>
    </location>
</feature>
<proteinExistence type="predicted"/>
<accession>A0A0G4J2V3</accession>
<keyword evidence="2" id="KW-0732">Signal</keyword>
<evidence type="ECO:0000313" key="3">
    <source>
        <dbReference type="EMBL" id="CEP01895.1"/>
    </source>
</evidence>
<protein>
    <submittedName>
        <fullName evidence="3">Uncharacterized protein</fullName>
    </submittedName>
</protein>
<evidence type="ECO:0000256" key="1">
    <source>
        <dbReference type="SAM" id="MobiDB-lite"/>
    </source>
</evidence>
<evidence type="ECO:0000256" key="2">
    <source>
        <dbReference type="SAM" id="SignalP"/>
    </source>
</evidence>
<dbReference type="EMBL" id="CDSF01000121">
    <property type="protein sequence ID" value="CEP01895.1"/>
    <property type="molecule type" value="Genomic_DNA"/>
</dbReference>
<sequence length="271" mass="29591">MTQSEAALCAVLLCLLHPLYASNPVVTELELRRAVAHRRPVTVLQPLIIELGRTVPEDRFVPILRDVLSSMCALTGSSAVMDPAHAVRVARLASRFSGALGTALLNEGIRTSNLRLTRVGLQVTHPTPFHLCLAILRRLYLSPHSALDVSLEIARRQPSRLLSTSVSGQVPFLDAVRSGRAWIQVGALILVLHEFMPTFTTQQCQFIATHLRAFTQYEASANEMFDLDGSVDGTPATKRPIDDAGADQQPKRVRLRADGDEVASPEIATTC</sequence>
<dbReference type="Proteomes" id="UP000039324">
    <property type="component" value="Unassembled WGS sequence"/>
</dbReference>
<name>A0A0G4J2V3_PLABS</name>
<feature type="chain" id="PRO_5005193770" evidence="2">
    <location>
        <begin position="22"/>
        <end position="271"/>
    </location>
</feature>
<feature type="signal peptide" evidence="2">
    <location>
        <begin position="1"/>
        <end position="21"/>
    </location>
</feature>
<gene>
    <name evidence="3" type="ORF">PBRA_008838</name>
</gene>
<reference evidence="3 4" key="1">
    <citation type="submission" date="2015-02" db="EMBL/GenBank/DDBJ databases">
        <authorList>
            <person name="Chooi Y.-H."/>
        </authorList>
    </citation>
    <scope>NUCLEOTIDE SEQUENCE [LARGE SCALE GENOMIC DNA]</scope>
    <source>
        <strain evidence="3">E3</strain>
    </source>
</reference>
<evidence type="ECO:0000313" key="4">
    <source>
        <dbReference type="Proteomes" id="UP000039324"/>
    </source>
</evidence>
<keyword evidence="4" id="KW-1185">Reference proteome</keyword>
<dbReference type="AlphaFoldDB" id="A0A0G4J2V3"/>